<organism evidence="2 3">
    <name type="scientific">Amblyomma americanum</name>
    <name type="common">Lone star tick</name>
    <dbReference type="NCBI Taxonomy" id="6943"/>
    <lineage>
        <taxon>Eukaryota</taxon>
        <taxon>Metazoa</taxon>
        <taxon>Ecdysozoa</taxon>
        <taxon>Arthropoda</taxon>
        <taxon>Chelicerata</taxon>
        <taxon>Arachnida</taxon>
        <taxon>Acari</taxon>
        <taxon>Parasitiformes</taxon>
        <taxon>Ixodida</taxon>
        <taxon>Ixodoidea</taxon>
        <taxon>Ixodidae</taxon>
        <taxon>Amblyomminae</taxon>
        <taxon>Amblyomma</taxon>
    </lineage>
</organism>
<evidence type="ECO:0000256" key="1">
    <source>
        <dbReference type="SAM" id="MobiDB-lite"/>
    </source>
</evidence>
<evidence type="ECO:0000313" key="3">
    <source>
        <dbReference type="Proteomes" id="UP001321473"/>
    </source>
</evidence>
<comment type="caution">
    <text evidence="2">The sequence shown here is derived from an EMBL/GenBank/DDBJ whole genome shotgun (WGS) entry which is preliminary data.</text>
</comment>
<name>A0AAQ4E1Y5_AMBAM</name>
<proteinExistence type="predicted"/>
<accession>A0AAQ4E1Y5</accession>
<dbReference type="Proteomes" id="UP001321473">
    <property type="component" value="Unassembled WGS sequence"/>
</dbReference>
<feature type="region of interest" description="Disordered" evidence="1">
    <location>
        <begin position="1"/>
        <end position="20"/>
    </location>
</feature>
<dbReference type="EMBL" id="JARKHS020023544">
    <property type="protein sequence ID" value="KAK8768725.1"/>
    <property type="molecule type" value="Genomic_DNA"/>
</dbReference>
<protein>
    <submittedName>
        <fullName evidence="2">Uncharacterized protein</fullName>
    </submittedName>
</protein>
<dbReference type="AlphaFoldDB" id="A0AAQ4E1Y5"/>
<gene>
    <name evidence="2" type="ORF">V5799_014810</name>
</gene>
<evidence type="ECO:0000313" key="2">
    <source>
        <dbReference type="EMBL" id="KAK8768725.1"/>
    </source>
</evidence>
<keyword evidence="3" id="KW-1185">Reference proteome</keyword>
<sequence length="121" mass="13476">MDSPTTSPEAWPDAFKDDANEDVSITTTTATTTTSEYDRFVQAVREQEAEGRKMVAEALKRILPAMIRMGHESGISSDCQMAYFKNMMGIKDLKAWALKSEYTSPARLFGVYCGGCVSKFR</sequence>
<reference evidence="2 3" key="1">
    <citation type="journal article" date="2023" name="Arcadia Sci">
        <title>De novo assembly of a long-read Amblyomma americanum tick genome.</title>
        <authorList>
            <person name="Chou S."/>
            <person name="Poskanzer K.E."/>
            <person name="Rollins M."/>
            <person name="Thuy-Boun P.S."/>
        </authorList>
    </citation>
    <scope>NUCLEOTIDE SEQUENCE [LARGE SCALE GENOMIC DNA]</scope>
    <source>
        <strain evidence="2">F_SG_1</strain>
        <tissue evidence="2">Salivary glands</tissue>
    </source>
</reference>